<dbReference type="Proteomes" id="UP000001691">
    <property type="component" value="Chromosome"/>
</dbReference>
<dbReference type="GO" id="GO:0009002">
    <property type="term" value="F:serine-type D-Ala-D-Ala carboxypeptidase activity"/>
    <property type="evidence" value="ECO:0007669"/>
    <property type="project" value="InterPro"/>
</dbReference>
<dbReference type="Pfam" id="PF00905">
    <property type="entry name" value="Transpeptidase"/>
    <property type="match status" value="1"/>
</dbReference>
<keyword evidence="3" id="KW-1003">Cell membrane</keyword>
<keyword evidence="11 14" id="KW-1133">Transmembrane helix</keyword>
<evidence type="ECO:0000256" key="10">
    <source>
        <dbReference type="ARBA" id="ARBA00022984"/>
    </source>
</evidence>
<dbReference type="RefSeq" id="WP_015423126.1">
    <property type="nucleotide sequence ID" value="NC_020419.1"/>
</dbReference>
<dbReference type="EMBL" id="AP009510">
    <property type="protein sequence ID" value="BAG13597.1"/>
    <property type="molecule type" value="Genomic_DNA"/>
</dbReference>
<dbReference type="FunFam" id="3.40.710.10:FF:000024">
    <property type="entry name" value="Penicillin-binding protein 2"/>
    <property type="match status" value="1"/>
</dbReference>
<dbReference type="Pfam" id="PF03717">
    <property type="entry name" value="PBP_dimer"/>
    <property type="match status" value="1"/>
</dbReference>
<evidence type="ECO:0000313" key="17">
    <source>
        <dbReference type="EMBL" id="BAG13597.1"/>
    </source>
</evidence>
<keyword evidence="12 14" id="KW-0472">Membrane</keyword>
<evidence type="ECO:0000259" key="16">
    <source>
        <dbReference type="Pfam" id="PF03717"/>
    </source>
</evidence>
<dbReference type="GO" id="GO:0008658">
    <property type="term" value="F:penicillin binding"/>
    <property type="evidence" value="ECO:0007669"/>
    <property type="project" value="InterPro"/>
</dbReference>
<keyword evidence="9" id="KW-0133">Cell shape</keyword>
<evidence type="ECO:0000256" key="14">
    <source>
        <dbReference type="SAM" id="Phobius"/>
    </source>
</evidence>
<dbReference type="GO" id="GO:0008360">
    <property type="term" value="P:regulation of cell shape"/>
    <property type="evidence" value="ECO:0007669"/>
    <property type="project" value="UniProtKB-KW"/>
</dbReference>
<feature type="domain" description="Penicillin-binding protein transpeptidase" evidence="15">
    <location>
        <begin position="264"/>
        <end position="580"/>
    </location>
</feature>
<evidence type="ECO:0000256" key="13">
    <source>
        <dbReference type="ARBA" id="ARBA00023316"/>
    </source>
</evidence>
<dbReference type="InterPro" id="IPR036138">
    <property type="entry name" value="PBP_dimer_sf"/>
</dbReference>
<dbReference type="Gene3D" id="3.40.710.10">
    <property type="entry name" value="DD-peptidase/beta-lactamase superfamily"/>
    <property type="match status" value="1"/>
</dbReference>
<evidence type="ECO:0000256" key="3">
    <source>
        <dbReference type="ARBA" id="ARBA00022475"/>
    </source>
</evidence>
<protein>
    <submittedName>
        <fullName evidence="17">Rod shape-determining protein MrdA</fullName>
    </submittedName>
</protein>
<dbReference type="PANTHER" id="PTHR30627">
    <property type="entry name" value="PEPTIDOGLYCAN D,D-TRANSPEPTIDASE"/>
    <property type="match status" value="1"/>
</dbReference>
<evidence type="ECO:0000256" key="2">
    <source>
        <dbReference type="ARBA" id="ARBA00004236"/>
    </source>
</evidence>
<dbReference type="SUPFAM" id="SSF56519">
    <property type="entry name" value="Penicillin binding protein dimerisation domain"/>
    <property type="match status" value="1"/>
</dbReference>
<gene>
    <name evidence="17" type="ordered locus">TGRD_114</name>
</gene>
<evidence type="ECO:0000256" key="11">
    <source>
        <dbReference type="ARBA" id="ARBA00022989"/>
    </source>
</evidence>
<dbReference type="InterPro" id="IPR005311">
    <property type="entry name" value="PBP_dimer"/>
</dbReference>
<dbReference type="GO" id="GO:0071555">
    <property type="term" value="P:cell wall organization"/>
    <property type="evidence" value="ECO:0007669"/>
    <property type="project" value="UniProtKB-KW"/>
</dbReference>
<evidence type="ECO:0000256" key="12">
    <source>
        <dbReference type="ARBA" id="ARBA00023136"/>
    </source>
</evidence>
<evidence type="ECO:0000256" key="4">
    <source>
        <dbReference type="ARBA" id="ARBA00022519"/>
    </source>
</evidence>
<keyword evidence="10" id="KW-0573">Peptidoglycan synthesis</keyword>
<dbReference type="STRING" id="471821.TGRD_114"/>
<dbReference type="GO" id="GO:0006508">
    <property type="term" value="P:proteolysis"/>
    <property type="evidence" value="ECO:0007669"/>
    <property type="project" value="UniProtKB-KW"/>
</dbReference>
<evidence type="ECO:0000313" key="18">
    <source>
        <dbReference type="Proteomes" id="UP000001691"/>
    </source>
</evidence>
<evidence type="ECO:0000256" key="8">
    <source>
        <dbReference type="ARBA" id="ARBA00022801"/>
    </source>
</evidence>
<evidence type="ECO:0000256" key="6">
    <source>
        <dbReference type="ARBA" id="ARBA00022670"/>
    </source>
</evidence>
<comment type="subcellular location">
    <subcellularLocation>
        <location evidence="2">Cell membrane</location>
    </subcellularLocation>
    <subcellularLocation>
        <location evidence="1">Membrane</location>
        <topology evidence="1">Single-pass membrane protein</topology>
    </subcellularLocation>
</comment>
<evidence type="ECO:0000259" key="15">
    <source>
        <dbReference type="Pfam" id="PF00905"/>
    </source>
</evidence>
<reference evidence="18" key="1">
    <citation type="journal article" date="2008" name="Proc. Natl. Acad. Sci. U.S.A.">
        <title>Complete genome of the uncultured termite group 1 bacteria in a single host protist cell.</title>
        <authorList>
            <person name="Hongoh Y."/>
            <person name="Sharma V.K."/>
            <person name="Prakash T."/>
            <person name="Noda S."/>
            <person name="Taylor T.D."/>
            <person name="Kudo T."/>
            <person name="Sakaki Y."/>
            <person name="Toyoda A."/>
            <person name="Hattori M."/>
            <person name="Ohkuma M."/>
        </authorList>
    </citation>
    <scope>NUCLEOTIDE SEQUENCE [LARGE SCALE GENOMIC DNA]</scope>
    <source>
        <strain evidence="18">Rs-D17 genomovar Ri2008</strain>
    </source>
</reference>
<evidence type="ECO:0000256" key="9">
    <source>
        <dbReference type="ARBA" id="ARBA00022960"/>
    </source>
</evidence>
<dbReference type="PATRIC" id="fig|471821.5.peg.159"/>
<keyword evidence="13" id="KW-0961">Cell wall biogenesis/degradation</keyword>
<dbReference type="InterPro" id="IPR001460">
    <property type="entry name" value="PCN-bd_Tpept"/>
</dbReference>
<evidence type="ECO:0000256" key="1">
    <source>
        <dbReference type="ARBA" id="ARBA00004167"/>
    </source>
</evidence>
<dbReference type="GO" id="GO:0009252">
    <property type="term" value="P:peptidoglycan biosynthetic process"/>
    <property type="evidence" value="ECO:0007669"/>
    <property type="project" value="UniProtKB-KW"/>
</dbReference>
<feature type="domain" description="Penicillin-binding protein dimerisation" evidence="16">
    <location>
        <begin position="62"/>
        <end position="227"/>
    </location>
</feature>
<keyword evidence="4" id="KW-0997">Cell inner membrane</keyword>
<proteinExistence type="predicted"/>
<dbReference type="SUPFAM" id="SSF56601">
    <property type="entry name" value="beta-lactamase/transpeptidase-like"/>
    <property type="match status" value="1"/>
</dbReference>
<keyword evidence="7 14" id="KW-0812">Transmembrane</keyword>
<keyword evidence="5" id="KW-0121">Carboxypeptidase</keyword>
<dbReference type="GO" id="GO:0071972">
    <property type="term" value="F:peptidoglycan L,D-transpeptidase activity"/>
    <property type="evidence" value="ECO:0007669"/>
    <property type="project" value="TreeGrafter"/>
</dbReference>
<dbReference type="KEGG" id="rsd:TGRD_114"/>
<dbReference type="HOGENOM" id="CLU_009289_1_2_0"/>
<dbReference type="NCBIfam" id="TIGR03423">
    <property type="entry name" value="pbp2_mrdA"/>
    <property type="match status" value="1"/>
</dbReference>
<dbReference type="GO" id="GO:0005886">
    <property type="term" value="C:plasma membrane"/>
    <property type="evidence" value="ECO:0007669"/>
    <property type="project" value="UniProtKB-SubCell"/>
</dbReference>
<keyword evidence="6" id="KW-0645">Protease</keyword>
<dbReference type="Gene3D" id="3.30.1390.30">
    <property type="entry name" value="Penicillin-binding protein 2a, domain 3"/>
    <property type="match status" value="1"/>
</dbReference>
<dbReference type="InterPro" id="IPR050515">
    <property type="entry name" value="Beta-lactam/transpept"/>
</dbReference>
<accession>B1GZB5</accession>
<sequence>MVWQKEDISAYEAFLKKHKMILVFFIFLFICLSMRLFYLQIVKGSSYRKVSEQQRIHNTYERAPRGVIYSADNAILAENEFSYVALFYPFEQQWTLSDESIKELNKILGRNIKFTADKNWRYGTFIKLADNITIEEMFKIKEKKLILKDISVIKKPHRIYYYPEVASHIIGYIGEIRADEIEELSEQGYKVGDYIGRGGVEQSYDKYLQGRDGDWQTEVNAKGYKVKSFKYVPPEIGASVYLTVDLKLQKVAYDALKNSSTGRGAAVVLDTRTGAVKALVSCPGFDTNRVGTKDFGIYLKDKKLPLFNRSLQALYPPGSLFKIITFVAAVELLNVDAEKTMHCDGSFELGDRHYSCWYKPGHGEMNLISATVQSCNIYFYQLGLKLGIKNLEKYAKNFHLGQKTEIDLPNEKRGFVPSPEWKKLKSKVSWLQGDTVIFAIGQGALWATPLQMAYIIAAVANKGVYYKPYIVDRVIDFNGNEVYKHTLECAGRTDVSDRTWDLLYKALLEVVESGTGRRSRLSGIKIAGKTGTAQNPHGKDHAWFISYAPADSPEIAIAVIVENGGGGGLNAVPVGRKIYEAYFNVESEKEEQQ</sequence>
<keyword evidence="8" id="KW-0378">Hydrolase</keyword>
<dbReference type="InterPro" id="IPR017790">
    <property type="entry name" value="Penicillin-binding_protein_2"/>
</dbReference>
<dbReference type="AlphaFoldDB" id="B1GZB5"/>
<dbReference type="Gene3D" id="3.90.1310.10">
    <property type="entry name" value="Penicillin-binding protein 2a (Domain 2)"/>
    <property type="match status" value="1"/>
</dbReference>
<keyword evidence="18" id="KW-1185">Reference proteome</keyword>
<organism evidence="17 18">
    <name type="scientific">Endomicrobium trichonymphae</name>
    <dbReference type="NCBI Taxonomy" id="1408204"/>
    <lineage>
        <taxon>Bacteria</taxon>
        <taxon>Pseudomonadati</taxon>
        <taxon>Elusimicrobiota</taxon>
        <taxon>Endomicrobiia</taxon>
        <taxon>Endomicrobiales</taxon>
        <taxon>Endomicrobiaceae</taxon>
        <taxon>Candidatus Endomicrobiellum</taxon>
    </lineage>
</organism>
<feature type="transmembrane region" description="Helical" evidence="14">
    <location>
        <begin position="21"/>
        <end position="41"/>
    </location>
</feature>
<name>B1GZB5_ENDTX</name>
<evidence type="ECO:0000256" key="5">
    <source>
        <dbReference type="ARBA" id="ARBA00022645"/>
    </source>
</evidence>
<dbReference type="PANTHER" id="PTHR30627:SF2">
    <property type="entry name" value="PEPTIDOGLYCAN D,D-TRANSPEPTIDASE MRDA"/>
    <property type="match status" value="1"/>
</dbReference>
<evidence type="ECO:0000256" key="7">
    <source>
        <dbReference type="ARBA" id="ARBA00022692"/>
    </source>
</evidence>
<dbReference type="InterPro" id="IPR012338">
    <property type="entry name" value="Beta-lactam/transpept-like"/>
</dbReference>